<evidence type="ECO:0000313" key="1">
    <source>
        <dbReference type="EMBL" id="KAL3281520.1"/>
    </source>
</evidence>
<dbReference type="AlphaFoldDB" id="A0ABD2NS74"/>
<sequence>MKNNCERMKKSIFFHHELTIVKSILEMKIVAFSTVERVVGNIIPGTSQFGVCKFIIRIIFQRINSKQLHMCLKIGTNQTIQANISEIILRGKEEVFLYLMDIVNTEDEKDVLEKINRKYSKTSETKAVTTSIEISCCDF</sequence>
<gene>
    <name evidence="1" type="ORF">HHI36_004727</name>
</gene>
<name>A0ABD2NS74_9CUCU</name>
<reference evidence="1 2" key="1">
    <citation type="journal article" date="2021" name="BMC Biol.">
        <title>Horizontally acquired antibacterial genes associated with adaptive radiation of ladybird beetles.</title>
        <authorList>
            <person name="Li H.S."/>
            <person name="Tang X.F."/>
            <person name="Huang Y.H."/>
            <person name="Xu Z.Y."/>
            <person name="Chen M.L."/>
            <person name="Du X.Y."/>
            <person name="Qiu B.Y."/>
            <person name="Chen P.T."/>
            <person name="Zhang W."/>
            <person name="Slipinski A."/>
            <person name="Escalona H.E."/>
            <person name="Waterhouse R.M."/>
            <person name="Zwick A."/>
            <person name="Pang H."/>
        </authorList>
    </citation>
    <scope>NUCLEOTIDE SEQUENCE [LARGE SCALE GENOMIC DNA]</scope>
    <source>
        <strain evidence="1">SYSU2018</strain>
    </source>
</reference>
<keyword evidence="2" id="KW-1185">Reference proteome</keyword>
<accession>A0ABD2NS74</accession>
<evidence type="ECO:0000313" key="2">
    <source>
        <dbReference type="Proteomes" id="UP001516400"/>
    </source>
</evidence>
<organism evidence="1 2">
    <name type="scientific">Cryptolaemus montrouzieri</name>
    <dbReference type="NCBI Taxonomy" id="559131"/>
    <lineage>
        <taxon>Eukaryota</taxon>
        <taxon>Metazoa</taxon>
        <taxon>Ecdysozoa</taxon>
        <taxon>Arthropoda</taxon>
        <taxon>Hexapoda</taxon>
        <taxon>Insecta</taxon>
        <taxon>Pterygota</taxon>
        <taxon>Neoptera</taxon>
        <taxon>Endopterygota</taxon>
        <taxon>Coleoptera</taxon>
        <taxon>Polyphaga</taxon>
        <taxon>Cucujiformia</taxon>
        <taxon>Coccinelloidea</taxon>
        <taxon>Coccinellidae</taxon>
        <taxon>Scymninae</taxon>
        <taxon>Scymnini</taxon>
        <taxon>Cryptolaemus</taxon>
    </lineage>
</organism>
<comment type="caution">
    <text evidence="1">The sequence shown here is derived from an EMBL/GenBank/DDBJ whole genome shotgun (WGS) entry which is preliminary data.</text>
</comment>
<proteinExistence type="predicted"/>
<dbReference type="Proteomes" id="UP001516400">
    <property type="component" value="Unassembled WGS sequence"/>
</dbReference>
<dbReference type="EMBL" id="JABFTP020000144">
    <property type="protein sequence ID" value="KAL3281520.1"/>
    <property type="molecule type" value="Genomic_DNA"/>
</dbReference>
<protein>
    <submittedName>
        <fullName evidence="1">Uncharacterized protein</fullName>
    </submittedName>
</protein>